<sequence length="251" mass="28075">MDKSETVDIKKIIQRIVLPMELKIISLVDGVPSLEDKINAIITSSQKQKYMAEVITIANDTNNTSKISNLDPACDLADSCIKSYEIVEPSTSGQGTNYIGSLANVPVSVEDEILDVIENSLEEDTDSFGLTLRNKKSYTVLGDVSQFQNRNEDFSSGSDDIYIPESPDSSSSCGVSEQESDNEYPDRQENPIILFNSEQYANEDLEENIMPKSARYFHQKKINPKKRPRNEQSWKKNSAATARAIVEEYVS</sequence>
<dbReference type="AlphaFoldDB" id="A0AAU9TXE6"/>
<evidence type="ECO:0000256" key="1">
    <source>
        <dbReference type="SAM" id="MobiDB-lite"/>
    </source>
</evidence>
<keyword evidence="3" id="KW-1185">Reference proteome</keyword>
<gene>
    <name evidence="2" type="ORF">EEDITHA_LOCUS6889</name>
</gene>
<dbReference type="Proteomes" id="UP001153954">
    <property type="component" value="Unassembled WGS sequence"/>
</dbReference>
<accession>A0AAU9TXE6</accession>
<evidence type="ECO:0000313" key="2">
    <source>
        <dbReference type="EMBL" id="CAH2090987.1"/>
    </source>
</evidence>
<dbReference type="EMBL" id="CAKOGL010000010">
    <property type="protein sequence ID" value="CAH2090987.1"/>
    <property type="molecule type" value="Genomic_DNA"/>
</dbReference>
<name>A0AAU9TXE6_EUPED</name>
<reference evidence="2" key="1">
    <citation type="submission" date="2022-03" db="EMBL/GenBank/DDBJ databases">
        <authorList>
            <person name="Tunstrom K."/>
        </authorList>
    </citation>
    <scope>NUCLEOTIDE SEQUENCE</scope>
</reference>
<comment type="caution">
    <text evidence="2">The sequence shown here is derived from an EMBL/GenBank/DDBJ whole genome shotgun (WGS) entry which is preliminary data.</text>
</comment>
<protein>
    <submittedName>
        <fullName evidence="2">Uncharacterized protein</fullName>
    </submittedName>
</protein>
<feature type="region of interest" description="Disordered" evidence="1">
    <location>
        <begin position="220"/>
        <end position="240"/>
    </location>
</feature>
<proteinExistence type="predicted"/>
<feature type="region of interest" description="Disordered" evidence="1">
    <location>
        <begin position="149"/>
        <end position="190"/>
    </location>
</feature>
<evidence type="ECO:0000313" key="3">
    <source>
        <dbReference type="Proteomes" id="UP001153954"/>
    </source>
</evidence>
<organism evidence="2 3">
    <name type="scientific">Euphydryas editha</name>
    <name type="common">Edith's checkerspot</name>
    <dbReference type="NCBI Taxonomy" id="104508"/>
    <lineage>
        <taxon>Eukaryota</taxon>
        <taxon>Metazoa</taxon>
        <taxon>Ecdysozoa</taxon>
        <taxon>Arthropoda</taxon>
        <taxon>Hexapoda</taxon>
        <taxon>Insecta</taxon>
        <taxon>Pterygota</taxon>
        <taxon>Neoptera</taxon>
        <taxon>Endopterygota</taxon>
        <taxon>Lepidoptera</taxon>
        <taxon>Glossata</taxon>
        <taxon>Ditrysia</taxon>
        <taxon>Papilionoidea</taxon>
        <taxon>Nymphalidae</taxon>
        <taxon>Nymphalinae</taxon>
        <taxon>Euphydryas</taxon>
    </lineage>
</organism>
<feature type="compositionally biased region" description="Polar residues" evidence="1">
    <location>
        <begin position="149"/>
        <end position="158"/>
    </location>
</feature>